<name>A0A4D4J681_9PSEU</name>
<organism evidence="2 3">
    <name type="scientific">Gandjariella thermophila</name>
    <dbReference type="NCBI Taxonomy" id="1931992"/>
    <lineage>
        <taxon>Bacteria</taxon>
        <taxon>Bacillati</taxon>
        <taxon>Actinomycetota</taxon>
        <taxon>Actinomycetes</taxon>
        <taxon>Pseudonocardiales</taxon>
        <taxon>Pseudonocardiaceae</taxon>
        <taxon>Gandjariella</taxon>
    </lineage>
</organism>
<feature type="transmembrane region" description="Helical" evidence="1">
    <location>
        <begin position="25"/>
        <end position="49"/>
    </location>
</feature>
<feature type="transmembrane region" description="Helical" evidence="1">
    <location>
        <begin position="193"/>
        <end position="219"/>
    </location>
</feature>
<keyword evidence="1" id="KW-0472">Membrane</keyword>
<comment type="caution">
    <text evidence="2">The sequence shown here is derived from an EMBL/GenBank/DDBJ whole genome shotgun (WGS) entry which is preliminary data.</text>
</comment>
<feature type="transmembrane region" description="Helical" evidence="1">
    <location>
        <begin position="150"/>
        <end position="181"/>
    </location>
</feature>
<accession>A0A4D4J681</accession>
<feature type="transmembrane region" description="Helical" evidence="1">
    <location>
        <begin position="80"/>
        <end position="103"/>
    </location>
</feature>
<feature type="transmembrane region" description="Helical" evidence="1">
    <location>
        <begin position="231"/>
        <end position="252"/>
    </location>
</feature>
<feature type="transmembrane region" description="Helical" evidence="1">
    <location>
        <begin position="115"/>
        <end position="138"/>
    </location>
</feature>
<evidence type="ECO:0000313" key="3">
    <source>
        <dbReference type="Proteomes" id="UP000298860"/>
    </source>
</evidence>
<evidence type="ECO:0000256" key="1">
    <source>
        <dbReference type="SAM" id="Phobius"/>
    </source>
</evidence>
<dbReference type="PANTHER" id="PTHR31272:SF4">
    <property type="entry name" value="CYTOCHROME C-TYPE BIOGENESIS PROTEIN HI_1454-RELATED"/>
    <property type="match status" value="1"/>
</dbReference>
<proteinExistence type="predicted"/>
<dbReference type="InterPro" id="IPR051790">
    <property type="entry name" value="Cytochrome_c-biogenesis_DsbD"/>
</dbReference>
<evidence type="ECO:0000313" key="2">
    <source>
        <dbReference type="EMBL" id="GDY29453.1"/>
    </source>
</evidence>
<keyword evidence="3" id="KW-1185">Reference proteome</keyword>
<reference evidence="3" key="1">
    <citation type="submission" date="2019-04" db="EMBL/GenBank/DDBJ databases">
        <title>Draft genome sequence of Pseudonocardiaceae bacterium SL3-2-4.</title>
        <authorList>
            <person name="Ningsih F."/>
            <person name="Yokota A."/>
            <person name="Sakai Y."/>
            <person name="Nanatani K."/>
            <person name="Yabe S."/>
            <person name="Oetari A."/>
            <person name="Sjamsuridzal W."/>
        </authorList>
    </citation>
    <scope>NUCLEOTIDE SEQUENCE [LARGE SCALE GENOMIC DNA]</scope>
    <source>
        <strain evidence="3">SL3-2-4</strain>
    </source>
</reference>
<sequence>MPGSAPGLPTLGGVNPTELATSGPLVLAAGVALLAGAVSFASPCCVPLVPGYLAYLAGLVGAEAPAVGEREPARRGRWRVASAALLFVLGFTVVFAAGVIGVLGVSDVVFTNETLLQRVGGVVTIVMGLVFVGLVPVLQRDVRLHRVPRAGLLGAPLLGAVFGLGWTPCLGPTLVGVVAVASGTQVGSSTLRGVLLVLAYCLGLGLPFVLLALGARWALRAVGWLRGHVRAVQLTGGALLVVVGVLLVTGLWGEMVALLQSAVVDDTRLPL</sequence>
<dbReference type="PANTHER" id="PTHR31272">
    <property type="entry name" value="CYTOCHROME C-TYPE BIOGENESIS PROTEIN HI_1454-RELATED"/>
    <property type="match status" value="1"/>
</dbReference>
<gene>
    <name evidence="2" type="primary">ccdA</name>
    <name evidence="2" type="ORF">GTS_10860</name>
</gene>
<keyword evidence="1" id="KW-0812">Transmembrane</keyword>
<dbReference type="EMBL" id="BJFL01000003">
    <property type="protein sequence ID" value="GDY29453.1"/>
    <property type="molecule type" value="Genomic_DNA"/>
</dbReference>
<keyword evidence="1" id="KW-1133">Transmembrane helix</keyword>
<dbReference type="AlphaFoldDB" id="A0A4D4J681"/>
<dbReference type="Proteomes" id="UP000298860">
    <property type="component" value="Unassembled WGS sequence"/>
</dbReference>
<protein>
    <submittedName>
        <fullName evidence="2">Cytochrome c biogenesis protein</fullName>
    </submittedName>
</protein>